<evidence type="ECO:0000256" key="7">
    <source>
        <dbReference type="ARBA" id="ARBA00023136"/>
    </source>
</evidence>
<evidence type="ECO:0000256" key="1">
    <source>
        <dbReference type="ARBA" id="ARBA00004479"/>
    </source>
</evidence>
<evidence type="ECO:0000313" key="12">
    <source>
        <dbReference type="Proteomes" id="UP000515121"/>
    </source>
</evidence>
<keyword evidence="7" id="KW-0472">Membrane</keyword>
<keyword evidence="9" id="KW-0325">Glycoprotein</keyword>
<organism evidence="12 13">
    <name type="scientific">Durio zibethinus</name>
    <name type="common">Durian</name>
    <dbReference type="NCBI Taxonomy" id="66656"/>
    <lineage>
        <taxon>Eukaryota</taxon>
        <taxon>Viridiplantae</taxon>
        <taxon>Streptophyta</taxon>
        <taxon>Embryophyta</taxon>
        <taxon>Tracheophyta</taxon>
        <taxon>Spermatophyta</taxon>
        <taxon>Magnoliopsida</taxon>
        <taxon>eudicotyledons</taxon>
        <taxon>Gunneridae</taxon>
        <taxon>Pentapetalae</taxon>
        <taxon>rosids</taxon>
        <taxon>malvids</taxon>
        <taxon>Malvales</taxon>
        <taxon>Malvaceae</taxon>
        <taxon>Helicteroideae</taxon>
        <taxon>Durio</taxon>
    </lineage>
</organism>
<dbReference type="GO" id="GO:0016020">
    <property type="term" value="C:membrane"/>
    <property type="evidence" value="ECO:0007669"/>
    <property type="project" value="UniProtKB-SubCell"/>
</dbReference>
<dbReference type="InterPro" id="IPR013210">
    <property type="entry name" value="LRR_N_plant-typ"/>
</dbReference>
<comment type="subcellular location">
    <subcellularLocation>
        <location evidence="1">Membrane</location>
        <topology evidence="1">Single-pass type I membrane protein</topology>
    </subcellularLocation>
</comment>
<accession>A0A6P5WZ14</accession>
<keyword evidence="4 10" id="KW-0732">Signal</keyword>
<feature type="signal peptide" evidence="10">
    <location>
        <begin position="1"/>
        <end position="21"/>
    </location>
</feature>
<keyword evidence="12" id="KW-1185">Reference proteome</keyword>
<evidence type="ECO:0000256" key="10">
    <source>
        <dbReference type="SAM" id="SignalP"/>
    </source>
</evidence>
<feature type="domain" description="Leucine-rich repeat-containing N-terminal plant-type" evidence="11">
    <location>
        <begin position="25"/>
        <end position="67"/>
    </location>
</feature>
<sequence>MAMCKLLLLLLLLVQFHEHQACYEDERRSLLKIKACFQSNIGCAGYFVLPSWGEDDPECCRWESVKCANTTGHVIELSLGNVGESIYGDNLPSMLSLSIFQPFMELRILNLSGFGINLIQKEGMLLNAL</sequence>
<dbReference type="AlphaFoldDB" id="A0A6P5WZ14"/>
<dbReference type="OrthoDB" id="973305at2759"/>
<dbReference type="InterPro" id="IPR046956">
    <property type="entry name" value="RLP23-like"/>
</dbReference>
<dbReference type="InterPro" id="IPR032675">
    <property type="entry name" value="LRR_dom_sf"/>
</dbReference>
<evidence type="ECO:0000256" key="9">
    <source>
        <dbReference type="ARBA" id="ARBA00023180"/>
    </source>
</evidence>
<evidence type="ECO:0000256" key="2">
    <source>
        <dbReference type="ARBA" id="ARBA00022614"/>
    </source>
</evidence>
<evidence type="ECO:0000313" key="13">
    <source>
        <dbReference type="RefSeq" id="XP_022720761.1"/>
    </source>
</evidence>
<keyword evidence="8" id="KW-0675">Receptor</keyword>
<reference evidence="13" key="1">
    <citation type="submission" date="2025-08" db="UniProtKB">
        <authorList>
            <consortium name="RefSeq"/>
        </authorList>
    </citation>
    <scope>IDENTIFICATION</scope>
    <source>
        <tissue evidence="13">Fruit stalk</tissue>
    </source>
</reference>
<dbReference type="RefSeq" id="XP_022720761.1">
    <property type="nucleotide sequence ID" value="XM_022865026.1"/>
</dbReference>
<evidence type="ECO:0000256" key="3">
    <source>
        <dbReference type="ARBA" id="ARBA00022692"/>
    </source>
</evidence>
<dbReference type="PANTHER" id="PTHR48063:SF112">
    <property type="entry name" value="RECEPTOR LIKE PROTEIN 30-LIKE"/>
    <property type="match status" value="1"/>
</dbReference>
<dbReference type="Proteomes" id="UP000515121">
    <property type="component" value="Unplaced"/>
</dbReference>
<evidence type="ECO:0000259" key="11">
    <source>
        <dbReference type="Pfam" id="PF08263"/>
    </source>
</evidence>
<name>A0A6P5WZ14_DURZI</name>
<proteinExistence type="predicted"/>
<dbReference type="Gene3D" id="3.80.10.10">
    <property type="entry name" value="Ribonuclease Inhibitor"/>
    <property type="match status" value="1"/>
</dbReference>
<dbReference type="Pfam" id="PF08263">
    <property type="entry name" value="LRRNT_2"/>
    <property type="match status" value="1"/>
</dbReference>
<dbReference type="PANTHER" id="PTHR48063">
    <property type="entry name" value="LRR RECEPTOR-LIKE KINASE"/>
    <property type="match status" value="1"/>
</dbReference>
<dbReference type="GeneID" id="111278372"/>
<keyword evidence="6" id="KW-1133">Transmembrane helix</keyword>
<dbReference type="SUPFAM" id="SSF52058">
    <property type="entry name" value="L domain-like"/>
    <property type="match status" value="1"/>
</dbReference>
<gene>
    <name evidence="13" type="primary">LOC111278372</name>
</gene>
<dbReference type="KEGG" id="dzi:111278372"/>
<evidence type="ECO:0000256" key="4">
    <source>
        <dbReference type="ARBA" id="ARBA00022729"/>
    </source>
</evidence>
<evidence type="ECO:0000256" key="5">
    <source>
        <dbReference type="ARBA" id="ARBA00022737"/>
    </source>
</evidence>
<evidence type="ECO:0000256" key="6">
    <source>
        <dbReference type="ARBA" id="ARBA00022989"/>
    </source>
</evidence>
<evidence type="ECO:0000256" key="8">
    <source>
        <dbReference type="ARBA" id="ARBA00023170"/>
    </source>
</evidence>
<protein>
    <submittedName>
        <fullName evidence="13">Uncharacterized protein LOC111278372</fullName>
    </submittedName>
</protein>
<feature type="chain" id="PRO_5027791214" evidence="10">
    <location>
        <begin position="22"/>
        <end position="129"/>
    </location>
</feature>
<keyword evidence="3" id="KW-0812">Transmembrane</keyword>
<keyword evidence="5" id="KW-0677">Repeat</keyword>
<keyword evidence="2" id="KW-0433">Leucine-rich repeat</keyword>